<dbReference type="PANTHER" id="PTHR12649:SF11">
    <property type="entry name" value="PEPTIDYL-TRNA HYDROLASE 2, MITOCHONDRIAL"/>
    <property type="match status" value="1"/>
</dbReference>
<dbReference type="STRING" id="694429.Pyrfu_0114"/>
<evidence type="ECO:0000256" key="1">
    <source>
        <dbReference type="ARBA" id="ARBA00003043"/>
    </source>
</evidence>
<evidence type="ECO:0000256" key="5">
    <source>
        <dbReference type="ARBA" id="ARBA00022801"/>
    </source>
</evidence>
<evidence type="ECO:0000256" key="6">
    <source>
        <dbReference type="ARBA" id="ARBA00038050"/>
    </source>
</evidence>
<comment type="catalytic activity">
    <reaction evidence="7 9">
        <text>an N-acyl-L-alpha-aminoacyl-tRNA + H2O = an N-acyl-L-amino acid + a tRNA + H(+)</text>
        <dbReference type="Rhea" id="RHEA:54448"/>
        <dbReference type="Rhea" id="RHEA-COMP:10123"/>
        <dbReference type="Rhea" id="RHEA-COMP:13883"/>
        <dbReference type="ChEBI" id="CHEBI:15377"/>
        <dbReference type="ChEBI" id="CHEBI:15378"/>
        <dbReference type="ChEBI" id="CHEBI:59874"/>
        <dbReference type="ChEBI" id="CHEBI:78442"/>
        <dbReference type="ChEBI" id="CHEBI:138191"/>
        <dbReference type="EC" id="3.1.1.29"/>
    </reaction>
</comment>
<keyword evidence="11" id="KW-1185">Reference proteome</keyword>
<name>G0EEE5_PYRF1</name>
<evidence type="ECO:0000256" key="2">
    <source>
        <dbReference type="ARBA" id="ARBA00004496"/>
    </source>
</evidence>
<keyword evidence="5 9" id="KW-0378">Hydrolase</keyword>
<evidence type="ECO:0000256" key="4">
    <source>
        <dbReference type="ARBA" id="ARBA00022490"/>
    </source>
</evidence>
<evidence type="ECO:0000256" key="8">
    <source>
        <dbReference type="ARBA" id="ARBA00050038"/>
    </source>
</evidence>
<protein>
    <recommendedName>
        <fullName evidence="8 9">Peptidyl-tRNA hydrolase</fullName>
        <shortName evidence="9">PTH</shortName>
        <ecNumber evidence="3 9">3.1.1.29</ecNumber>
    </recommendedName>
</protein>
<dbReference type="NCBIfam" id="TIGR00283">
    <property type="entry name" value="arch_pth2"/>
    <property type="match status" value="1"/>
</dbReference>
<dbReference type="InterPro" id="IPR034759">
    <property type="entry name" value="Pept_tRNA_hydro_arch"/>
</dbReference>
<reference evidence="10 11" key="1">
    <citation type="journal article" date="2011" name="Stand. Genomic Sci.">
        <title>Complete genome sequence of the hyperthermophilic chemolithoautotroph Pyrolobus fumarii type strain (1A).</title>
        <authorList>
            <person name="Anderson I."/>
            <person name="Goker M."/>
            <person name="Nolan M."/>
            <person name="Lucas S."/>
            <person name="Hammon N."/>
            <person name="Deshpande S."/>
            <person name="Cheng J.F."/>
            <person name="Tapia R."/>
            <person name="Han C."/>
            <person name="Goodwin L."/>
            <person name="Pitluck S."/>
            <person name="Huntemann M."/>
            <person name="Liolios K."/>
            <person name="Ivanova N."/>
            <person name="Pagani I."/>
            <person name="Mavromatis K."/>
            <person name="Ovchinikova G."/>
            <person name="Pati A."/>
            <person name="Chen A."/>
            <person name="Palaniappan K."/>
            <person name="Land M."/>
            <person name="Hauser L."/>
            <person name="Brambilla E.M."/>
            <person name="Huber H."/>
            <person name="Yasawong M."/>
            <person name="Rohde M."/>
            <person name="Spring S."/>
            <person name="Abt B."/>
            <person name="Sikorski J."/>
            <person name="Wirth R."/>
            <person name="Detter J.C."/>
            <person name="Woyke T."/>
            <person name="Bristow J."/>
            <person name="Eisen J.A."/>
            <person name="Markowitz V."/>
            <person name="Hugenholtz P."/>
            <person name="Kyrpides N.C."/>
            <person name="Klenk H.P."/>
            <person name="Lapidus A."/>
        </authorList>
    </citation>
    <scope>NUCLEOTIDE SEQUENCE [LARGE SCALE GENOMIC DNA]</scope>
    <source>
        <strain evidence="11">DSM 11204 / 1A</strain>
    </source>
</reference>
<dbReference type="InterPro" id="IPR002833">
    <property type="entry name" value="PTH2"/>
</dbReference>
<dbReference type="EC" id="3.1.1.29" evidence="3 9"/>
<keyword evidence="4 9" id="KW-0963">Cytoplasm</keyword>
<comment type="similarity">
    <text evidence="6 9">Belongs to the PTH2 family.</text>
</comment>
<dbReference type="Proteomes" id="UP000001037">
    <property type="component" value="Chromosome"/>
</dbReference>
<dbReference type="InParanoid" id="G0EEE5"/>
<proteinExistence type="inferred from homology"/>
<dbReference type="Pfam" id="PF01981">
    <property type="entry name" value="PTH2"/>
    <property type="match status" value="1"/>
</dbReference>
<sequence>MEEFKQVIVVRTDIKMTKGKLAAQVAHAAVEAVLNALEMGLRDWVDLWRSQGAKKVVVKGENEQTLIEVYERARREHLPTALIRDAGRTELPPGTLTAVAVGPAPSSKVDKITGRFKLL</sequence>
<comment type="subcellular location">
    <subcellularLocation>
        <location evidence="2 9">Cytoplasm</location>
    </subcellularLocation>
</comment>
<dbReference type="PANTHER" id="PTHR12649">
    <property type="entry name" value="PEPTIDYL-TRNA HYDROLASE 2"/>
    <property type="match status" value="1"/>
</dbReference>
<evidence type="ECO:0000256" key="3">
    <source>
        <dbReference type="ARBA" id="ARBA00013260"/>
    </source>
</evidence>
<dbReference type="FunFam" id="3.40.1490.10:FF:000001">
    <property type="entry name" value="Peptidyl-tRNA hydrolase 2"/>
    <property type="match status" value="1"/>
</dbReference>
<dbReference type="EMBL" id="CP002838">
    <property type="protein sequence ID" value="AEM37986.1"/>
    <property type="molecule type" value="Genomic_DNA"/>
</dbReference>
<dbReference type="CDD" id="cd02430">
    <property type="entry name" value="PTH2"/>
    <property type="match status" value="1"/>
</dbReference>
<evidence type="ECO:0000313" key="11">
    <source>
        <dbReference type="Proteomes" id="UP000001037"/>
    </source>
</evidence>
<dbReference type="NCBIfam" id="NF003314">
    <property type="entry name" value="PRK04322.1"/>
    <property type="match status" value="1"/>
</dbReference>
<organism evidence="10 11">
    <name type="scientific">Pyrolobus fumarii (strain DSM 11204 / 1A)</name>
    <dbReference type="NCBI Taxonomy" id="694429"/>
    <lineage>
        <taxon>Archaea</taxon>
        <taxon>Thermoproteota</taxon>
        <taxon>Thermoprotei</taxon>
        <taxon>Desulfurococcales</taxon>
        <taxon>Pyrodictiaceae</taxon>
        <taxon>Pyrolobus</taxon>
    </lineage>
</organism>
<dbReference type="HOGENOM" id="CLU_073661_2_2_2"/>
<dbReference type="OrthoDB" id="6075at2157"/>
<dbReference type="KEGG" id="pfm:Pyrfu_0114"/>
<dbReference type="HAMAP" id="MF_00628">
    <property type="entry name" value="Pept_tRNA_hydro_arch"/>
    <property type="match status" value="1"/>
</dbReference>
<evidence type="ECO:0000256" key="9">
    <source>
        <dbReference type="HAMAP-Rule" id="MF_00628"/>
    </source>
</evidence>
<evidence type="ECO:0000256" key="7">
    <source>
        <dbReference type="ARBA" id="ARBA00048707"/>
    </source>
</evidence>
<dbReference type="GO" id="GO:0005829">
    <property type="term" value="C:cytosol"/>
    <property type="evidence" value="ECO:0007669"/>
    <property type="project" value="TreeGrafter"/>
</dbReference>
<accession>G0EEE5</accession>
<dbReference type="RefSeq" id="WP_014025663.1">
    <property type="nucleotide sequence ID" value="NC_015931.1"/>
</dbReference>
<evidence type="ECO:0000313" key="10">
    <source>
        <dbReference type="EMBL" id="AEM37986.1"/>
    </source>
</evidence>
<dbReference type="FunCoup" id="G0EEE5">
    <property type="interactions" value="185"/>
</dbReference>
<dbReference type="eggNOG" id="arCOG04228">
    <property type="taxonomic scope" value="Archaea"/>
</dbReference>
<comment type="function">
    <text evidence="1 9">The natural substrate for this enzyme may be peptidyl-tRNAs which drop off the ribosome during protein synthesis.</text>
</comment>
<dbReference type="GO" id="GO:0006412">
    <property type="term" value="P:translation"/>
    <property type="evidence" value="ECO:0007669"/>
    <property type="project" value="UniProtKB-UniRule"/>
</dbReference>
<dbReference type="Gene3D" id="3.40.1490.10">
    <property type="entry name" value="Bit1"/>
    <property type="match status" value="1"/>
</dbReference>
<dbReference type="SUPFAM" id="SSF102462">
    <property type="entry name" value="Peptidyl-tRNA hydrolase II"/>
    <property type="match status" value="1"/>
</dbReference>
<gene>
    <name evidence="9" type="primary">pth</name>
    <name evidence="10" type="ordered locus">Pyrfu_0114</name>
</gene>
<dbReference type="AlphaFoldDB" id="G0EEE5"/>
<dbReference type="GeneID" id="11139745"/>
<dbReference type="InterPro" id="IPR023476">
    <property type="entry name" value="Pep_tRNA_hydro_II_dom_sf"/>
</dbReference>
<dbReference type="GO" id="GO:0004045">
    <property type="term" value="F:peptidyl-tRNA hydrolase activity"/>
    <property type="evidence" value="ECO:0007669"/>
    <property type="project" value="UniProtKB-UniRule"/>
</dbReference>